<dbReference type="Proteomes" id="UP000768646">
    <property type="component" value="Unassembled WGS sequence"/>
</dbReference>
<reference evidence="1 2" key="1">
    <citation type="journal article" date="2021" name="Commun. Biol.">
        <title>Genomic insights into the host specific adaptation of the Pneumocystis genus.</title>
        <authorList>
            <person name="Cisse O.H."/>
            <person name="Ma L."/>
            <person name="Dekker J.P."/>
            <person name="Khil P.P."/>
            <person name="Youn J.-H."/>
            <person name="Brenchley J.M."/>
            <person name="Blair R."/>
            <person name="Pahar B."/>
            <person name="Chabe M."/>
            <person name="Van Rompay K.K.A."/>
            <person name="Keesler R."/>
            <person name="Sukura A."/>
            <person name="Hirsch V."/>
            <person name="Kutty G."/>
            <person name="Liu Y."/>
            <person name="Peng L."/>
            <person name="Chen J."/>
            <person name="Song J."/>
            <person name="Weissenbacher-Lang C."/>
            <person name="Xu J."/>
            <person name="Upham N.S."/>
            <person name="Stajich J.E."/>
            <person name="Cuomo C.A."/>
            <person name="Cushion M.T."/>
            <person name="Kovacs J.A."/>
        </authorList>
    </citation>
    <scope>NUCLEOTIDE SEQUENCE [LARGE SCALE GENOMIC DNA]</scope>
    <source>
        <strain evidence="1 2">RABM</strain>
    </source>
</reference>
<name>A0ACB7CAZ2_9ASCO</name>
<organism evidence="1 2">
    <name type="scientific">Pneumocystis oryctolagi</name>
    <dbReference type="NCBI Taxonomy" id="42067"/>
    <lineage>
        <taxon>Eukaryota</taxon>
        <taxon>Fungi</taxon>
        <taxon>Dikarya</taxon>
        <taxon>Ascomycota</taxon>
        <taxon>Taphrinomycotina</taxon>
        <taxon>Pneumocystomycetes</taxon>
        <taxon>Pneumocystaceae</taxon>
        <taxon>Pneumocystis</taxon>
    </lineage>
</organism>
<proteinExistence type="predicted"/>
<keyword evidence="2" id="KW-1185">Reference proteome</keyword>
<evidence type="ECO:0000313" key="2">
    <source>
        <dbReference type="Proteomes" id="UP000768646"/>
    </source>
</evidence>
<evidence type="ECO:0000313" key="1">
    <source>
        <dbReference type="EMBL" id="KAG4304098.1"/>
    </source>
</evidence>
<comment type="caution">
    <text evidence="1">The sequence shown here is derived from an EMBL/GenBank/DDBJ whole genome shotgun (WGS) entry which is preliminary data.</text>
</comment>
<sequence>MISENNQKDQEYIFKINSQKSNFFEKSCCSYKENNDTSSYIEVNNYPFKRVYLSNDNIKIQKFEKSKVSNIEEIQFPNGAVKVTAVKGYIKKEYDITIEDVFQKEILKAAVLSAFVIDPVWVLSKIQLSNTVVVFVHQAKSEKEKQAINEMYLCLPNVSAIFPSMEGANCMHCKLQLLFYTTYLRVVIPSANLVDYDWGETGVMENSMYIHDFPRRTSEFTNFSTSFESDLFYYCKAKGYPEHILKKMHCYDFSTSKNVHFVHSIPLKALNNNDIRDTGYLSLATAIQRLGKTIENHIKVDIMVTSSLGSLESTFLSNIYHALKGDKINSCTTNVQSWKTCIRVHFPSINTVLSSNGGKESAGTICLQKKFWEHPEFPKNILYDSTSVHKGCLMHHKIILVKNYISSFSFFYIGSANLSASAWGIPIQKKTKRPVILCRNWESGVILSLDDYHSCIIEAMLCETKMFYLKNFSAEKGISLIRYQFNFNLRPCKLNNLYNVYSIRPVLRTKEISRTSHRFIFCCPFSFKIRHIYPNYIASKNRNIKIVSRSTLYENIYTIPNFLTLSRLVLSPVAGYLVLNEQHLYATILFIYASLSDMLDGWVSRKWNAKSIAGTILDPMADKFFVIILTLCLSIQQQIPFYLSSVIIGKDILLMLFSIYYRWISLDPPRTFLQYFDFSIPSVEVKPTLISKVNTALQHLLIGTTIVRPLIHSDIISIFLNPLQYLVFTTTIWSFLSYMYTKEAIRILKVSKNNE</sequence>
<protein>
    <submittedName>
        <fullName evidence="1">Uncharacterized protein</fullName>
    </submittedName>
</protein>
<accession>A0ACB7CAZ2</accession>
<dbReference type="EMBL" id="JABTEG010000011">
    <property type="protein sequence ID" value="KAG4304098.1"/>
    <property type="molecule type" value="Genomic_DNA"/>
</dbReference>
<gene>
    <name evidence="1" type="ORF">PORY_002462</name>
</gene>